<reference evidence="3" key="1">
    <citation type="submission" date="2016-06" db="EMBL/GenBank/DDBJ databases">
        <authorList>
            <person name="Varghese N."/>
            <person name="Submissions Spin"/>
        </authorList>
    </citation>
    <scope>NUCLEOTIDE SEQUENCE [LARGE SCALE GENOMIC DNA]</scope>
    <source>
        <strain evidence="3">DSM 45647</strain>
    </source>
</reference>
<feature type="transmembrane region" description="Helical" evidence="1">
    <location>
        <begin position="20"/>
        <end position="41"/>
    </location>
</feature>
<dbReference type="AlphaFoldDB" id="A0A1C5J3L5"/>
<gene>
    <name evidence="2" type="ORF">GA0070213_108185</name>
</gene>
<dbReference type="EMBL" id="FMDM01000008">
    <property type="protein sequence ID" value="SCG65053.1"/>
    <property type="molecule type" value="Genomic_DNA"/>
</dbReference>
<keyword evidence="1" id="KW-0472">Membrane</keyword>
<feature type="transmembrane region" description="Helical" evidence="1">
    <location>
        <begin position="92"/>
        <end position="112"/>
    </location>
</feature>
<dbReference type="STRING" id="745366.GA0070213_108185"/>
<feature type="transmembrane region" description="Helical" evidence="1">
    <location>
        <begin position="53"/>
        <end position="80"/>
    </location>
</feature>
<name>A0A1C5J3L5_9ACTN</name>
<protein>
    <submittedName>
        <fullName evidence="2">Uncharacterized protein</fullName>
    </submittedName>
</protein>
<dbReference type="Proteomes" id="UP000199360">
    <property type="component" value="Unassembled WGS sequence"/>
</dbReference>
<keyword evidence="1" id="KW-0812">Transmembrane</keyword>
<dbReference type="RefSeq" id="WP_091065044.1">
    <property type="nucleotide sequence ID" value="NZ_FMDM01000008.1"/>
</dbReference>
<feature type="transmembrane region" description="Helical" evidence="1">
    <location>
        <begin position="118"/>
        <end position="134"/>
    </location>
</feature>
<accession>A0A1C5J3L5</accession>
<keyword evidence="3" id="KW-1185">Reference proteome</keyword>
<keyword evidence="1" id="KW-1133">Transmembrane helix</keyword>
<evidence type="ECO:0000256" key="1">
    <source>
        <dbReference type="SAM" id="Phobius"/>
    </source>
</evidence>
<dbReference type="OrthoDB" id="9938825at2"/>
<evidence type="ECO:0000313" key="3">
    <source>
        <dbReference type="Proteomes" id="UP000199360"/>
    </source>
</evidence>
<proteinExistence type="predicted"/>
<evidence type="ECO:0000313" key="2">
    <source>
        <dbReference type="EMBL" id="SCG65053.1"/>
    </source>
</evidence>
<sequence length="155" mass="16815">MDVDVLRCRWRHDLAVSPALAWLSIHLLLYLGVGATTLALWNRVPDLSLVDTLLLTLLGVMFVLLNPGAAAVGVAAACCLGVLRLLSGVRWYWFRVAAVLLFAVPFPLALLVAAGPATALPVAAFQLTAALLVVQPRERPDAWASRDPAMEDHRW</sequence>
<organism evidence="2 3">
    <name type="scientific">Micromonospora humi</name>
    <dbReference type="NCBI Taxonomy" id="745366"/>
    <lineage>
        <taxon>Bacteria</taxon>
        <taxon>Bacillati</taxon>
        <taxon>Actinomycetota</taxon>
        <taxon>Actinomycetes</taxon>
        <taxon>Micromonosporales</taxon>
        <taxon>Micromonosporaceae</taxon>
        <taxon>Micromonospora</taxon>
    </lineage>
</organism>